<evidence type="ECO:0000313" key="8">
    <source>
        <dbReference type="Proteomes" id="UP000660021"/>
    </source>
</evidence>
<proteinExistence type="inferred from homology"/>
<evidence type="ECO:0000313" key="7">
    <source>
        <dbReference type="EMBL" id="MBC5730358.1"/>
    </source>
</evidence>
<evidence type="ECO:0000256" key="5">
    <source>
        <dbReference type="ARBA" id="ARBA00023004"/>
    </source>
</evidence>
<comment type="similarity">
    <text evidence="2">In the N-terminal section; belongs to the zinc metallo-hydrolase group 3 family.</text>
</comment>
<dbReference type="PROSITE" id="PS50902">
    <property type="entry name" value="FLAVODOXIN_LIKE"/>
    <property type="match status" value="1"/>
</dbReference>
<protein>
    <submittedName>
        <fullName evidence="7">FprA family A-type flavoprotein</fullName>
    </submittedName>
</protein>
<dbReference type="PANTHER" id="PTHR32145">
    <property type="entry name" value="DIFLAVIN FLAVOPROTEIN A 2-RELATED"/>
    <property type="match status" value="1"/>
</dbReference>
<evidence type="ECO:0000256" key="3">
    <source>
        <dbReference type="ARBA" id="ARBA00022448"/>
    </source>
</evidence>
<sequence>MSAIALREGVWSVGVLNPSLRVFDIVMESKYGTSYNAYLLTGEKNVLIETVHTDYFEEYVENIEQVIPLERVDYLIMNHNEPDHSGSVSKLLERCPDLKIFCTAAGKKHLEDITNRTFPVQVVKAGDTLDLGGKTLEFIPAPMLHWADSMFTWDPADKVVFTCDFLGAHFCEPTMLDSKIHDKAAYAGERHFYYQCIFGPFASYVQAGLSKLPAEAEMACTSHGPVLTETLEECKALYRQWSTPVPKEGKTAAIIYASAYGCTRALAQAAAEALEEMGIRTVQHDVTMESLDACAAIANEADVVLVGSATINRDAPKAVWDVLGSIDAINTKGRAAGAFGAYGWSGEAPGMLQTRLGQLKFATPAEAFRVLFTPTQSDLDAMKDYARSVAALLK</sequence>
<dbReference type="SMART" id="SM00849">
    <property type="entry name" value="Lactamase_B"/>
    <property type="match status" value="1"/>
</dbReference>
<dbReference type="Pfam" id="PF19583">
    <property type="entry name" value="ODP"/>
    <property type="match status" value="1"/>
</dbReference>
<dbReference type="Proteomes" id="UP000660021">
    <property type="component" value="Unassembled WGS sequence"/>
</dbReference>
<keyword evidence="5" id="KW-0408">Iron</keyword>
<dbReference type="InterPro" id="IPR029039">
    <property type="entry name" value="Flavoprotein-like_sf"/>
</dbReference>
<dbReference type="InterPro" id="IPR008254">
    <property type="entry name" value="Flavodoxin/NO_synth"/>
</dbReference>
<accession>A0ABR7HS73</accession>
<dbReference type="Gene3D" id="3.60.15.10">
    <property type="entry name" value="Ribonuclease Z/Hydroxyacylglutathione hydrolase-like"/>
    <property type="match status" value="1"/>
</dbReference>
<evidence type="ECO:0000256" key="2">
    <source>
        <dbReference type="ARBA" id="ARBA00007121"/>
    </source>
</evidence>
<comment type="caution">
    <text evidence="7">The sequence shown here is derived from an EMBL/GenBank/DDBJ whole genome shotgun (WGS) entry which is preliminary data.</text>
</comment>
<organism evidence="7 8">
    <name type="scientific">Pseudoflavonifractor hominis</name>
    <dbReference type="NCBI Taxonomy" id="2763059"/>
    <lineage>
        <taxon>Bacteria</taxon>
        <taxon>Bacillati</taxon>
        <taxon>Bacillota</taxon>
        <taxon>Clostridia</taxon>
        <taxon>Eubacteriales</taxon>
        <taxon>Oscillospiraceae</taxon>
        <taxon>Pseudoflavonifractor</taxon>
    </lineage>
</organism>
<keyword evidence="4" id="KW-0249">Electron transport</keyword>
<gene>
    <name evidence="7" type="ORF">H8S34_05870</name>
</gene>
<dbReference type="PIRSF" id="PIRSF005243">
    <property type="entry name" value="ROO"/>
    <property type="match status" value="1"/>
</dbReference>
<evidence type="ECO:0000256" key="1">
    <source>
        <dbReference type="ARBA" id="ARBA00001962"/>
    </source>
</evidence>
<dbReference type="Pfam" id="PF00258">
    <property type="entry name" value="Flavodoxin_1"/>
    <property type="match status" value="1"/>
</dbReference>
<keyword evidence="8" id="KW-1185">Reference proteome</keyword>
<evidence type="ECO:0000256" key="4">
    <source>
        <dbReference type="ARBA" id="ARBA00022982"/>
    </source>
</evidence>
<dbReference type="SUPFAM" id="SSF52218">
    <property type="entry name" value="Flavoproteins"/>
    <property type="match status" value="1"/>
</dbReference>
<dbReference type="EMBL" id="JACOPR010000003">
    <property type="protein sequence ID" value="MBC5730358.1"/>
    <property type="molecule type" value="Genomic_DNA"/>
</dbReference>
<keyword evidence="3" id="KW-0813">Transport</keyword>
<dbReference type="SUPFAM" id="SSF56281">
    <property type="entry name" value="Metallo-hydrolase/oxidoreductase"/>
    <property type="match status" value="1"/>
</dbReference>
<dbReference type="InterPro" id="IPR045761">
    <property type="entry name" value="ODP_dom"/>
</dbReference>
<evidence type="ECO:0000259" key="6">
    <source>
        <dbReference type="PROSITE" id="PS50902"/>
    </source>
</evidence>
<dbReference type="Gene3D" id="3.40.50.360">
    <property type="match status" value="1"/>
</dbReference>
<name>A0ABR7HS73_9FIRM</name>
<reference evidence="7 8" key="1">
    <citation type="submission" date="2020-08" db="EMBL/GenBank/DDBJ databases">
        <title>Genome public.</title>
        <authorList>
            <person name="Liu C."/>
            <person name="Sun Q."/>
        </authorList>
    </citation>
    <scope>NUCLEOTIDE SEQUENCE [LARGE SCALE GENOMIC DNA]</scope>
    <source>
        <strain evidence="7 8">New-38</strain>
    </source>
</reference>
<feature type="domain" description="Flavodoxin-like" evidence="6">
    <location>
        <begin position="252"/>
        <end position="390"/>
    </location>
</feature>
<dbReference type="InterPro" id="IPR036866">
    <property type="entry name" value="RibonucZ/Hydroxyglut_hydro"/>
</dbReference>
<dbReference type="InterPro" id="IPR016440">
    <property type="entry name" value="Rubredoxin-O_OxRdtase"/>
</dbReference>
<dbReference type="PANTHER" id="PTHR32145:SF11">
    <property type="entry name" value="DIFLAVIN FLAVOPROTEIN A 2-RELATED"/>
    <property type="match status" value="1"/>
</dbReference>
<dbReference type="CDD" id="cd07709">
    <property type="entry name" value="flavodiiron_proteins_MBL-fold"/>
    <property type="match status" value="1"/>
</dbReference>
<dbReference type="RefSeq" id="WP_186963303.1">
    <property type="nucleotide sequence ID" value="NZ_JACOPR010000003.1"/>
</dbReference>
<comment type="cofactor">
    <cofactor evidence="1">
        <name>Fe cation</name>
        <dbReference type="ChEBI" id="CHEBI:24875"/>
    </cofactor>
</comment>
<dbReference type="InterPro" id="IPR051285">
    <property type="entry name" value="NADH_oxidoreductase_modular"/>
</dbReference>
<dbReference type="InterPro" id="IPR001279">
    <property type="entry name" value="Metallo-B-lactamas"/>
</dbReference>